<dbReference type="Proteomes" id="UP001494902">
    <property type="component" value="Unassembled WGS sequence"/>
</dbReference>
<dbReference type="Gene3D" id="2.40.128.580">
    <property type="entry name" value="GXWXG domain"/>
    <property type="match status" value="1"/>
</dbReference>
<organism evidence="3 4">
    <name type="scientific">Pseudonocardia nematodicida</name>
    <dbReference type="NCBI Taxonomy" id="1206997"/>
    <lineage>
        <taxon>Bacteria</taxon>
        <taxon>Bacillati</taxon>
        <taxon>Actinomycetota</taxon>
        <taxon>Actinomycetes</taxon>
        <taxon>Pseudonocardiales</taxon>
        <taxon>Pseudonocardiaceae</taxon>
        <taxon>Pseudonocardia</taxon>
    </lineage>
</organism>
<feature type="domain" description="GXWXG" evidence="1">
    <location>
        <begin position="22"/>
        <end position="78"/>
    </location>
</feature>
<proteinExistence type="predicted"/>
<feature type="domain" description="DUF4334" evidence="2">
    <location>
        <begin position="123"/>
        <end position="178"/>
    </location>
</feature>
<accession>A0ABV1K6B0</accession>
<protein>
    <submittedName>
        <fullName evidence="3">DUF4334 domain-containing protein</fullName>
    </submittedName>
</protein>
<name>A0ABV1K6B0_9PSEU</name>
<dbReference type="Pfam" id="PF14231">
    <property type="entry name" value="GXWXG"/>
    <property type="match status" value="1"/>
</dbReference>
<dbReference type="Pfam" id="PF14232">
    <property type="entry name" value="DUF4334"/>
    <property type="match status" value="1"/>
</dbReference>
<reference evidence="3 4" key="1">
    <citation type="submission" date="2024-03" db="EMBL/GenBank/DDBJ databases">
        <title>Draft genome sequence of Pseudonocardia nematodicida JCM 31783.</title>
        <authorList>
            <person name="Butdee W."/>
            <person name="Duangmal K."/>
        </authorList>
    </citation>
    <scope>NUCLEOTIDE SEQUENCE [LARGE SCALE GENOMIC DNA]</scope>
    <source>
        <strain evidence="3 4">JCM 31783</strain>
    </source>
</reference>
<gene>
    <name evidence="3" type="ORF">WIS52_05980</name>
</gene>
<comment type="caution">
    <text evidence="3">The sequence shown here is derived from an EMBL/GenBank/DDBJ whole genome shotgun (WGS) entry which is preliminary data.</text>
</comment>
<sequence>MTAPADTLRDMTAGTTVTAALEFFDGLPAVTVPAMFGRWAGGEIPTGNPLDGLLARVGWHGKRFDSAEEAHPLVMDRAGGGTFNLRPGVVPLPWLLGVPALLRSRILARGVRAVAPVLGTRAPRARLRPTEYRGVVSATMCYNDLPIHDVFRRVDDDTVLGVMDLRGMDRPFVFFLCRES</sequence>
<dbReference type="InterPro" id="IPR025951">
    <property type="entry name" value="GXWXG_dom"/>
</dbReference>
<dbReference type="EMBL" id="JBEDNQ010000002">
    <property type="protein sequence ID" value="MEQ3550013.1"/>
    <property type="molecule type" value="Genomic_DNA"/>
</dbReference>
<dbReference type="InterPro" id="IPR025568">
    <property type="entry name" value="DUF4334"/>
</dbReference>
<evidence type="ECO:0000259" key="2">
    <source>
        <dbReference type="Pfam" id="PF14232"/>
    </source>
</evidence>
<dbReference type="RefSeq" id="WP_349297101.1">
    <property type="nucleotide sequence ID" value="NZ_JBEDNQ010000002.1"/>
</dbReference>
<keyword evidence="4" id="KW-1185">Reference proteome</keyword>
<evidence type="ECO:0000313" key="3">
    <source>
        <dbReference type="EMBL" id="MEQ3550013.1"/>
    </source>
</evidence>
<evidence type="ECO:0000259" key="1">
    <source>
        <dbReference type="Pfam" id="PF14231"/>
    </source>
</evidence>
<evidence type="ECO:0000313" key="4">
    <source>
        <dbReference type="Proteomes" id="UP001494902"/>
    </source>
</evidence>